<evidence type="ECO:0000313" key="1">
    <source>
        <dbReference type="EMBL" id="CCQ09131.1"/>
    </source>
</evidence>
<proteinExistence type="predicted"/>
<protein>
    <submittedName>
        <fullName evidence="1">Cytochrome b6</fullName>
    </submittedName>
</protein>
<name>S0DJ05_OLEEU</name>
<organism evidence="1">
    <name type="scientific">Olea europaea subsp. europaea</name>
    <dbReference type="NCBI Taxonomy" id="158383"/>
    <lineage>
        <taxon>Eukaryota</taxon>
        <taxon>Viridiplantae</taxon>
        <taxon>Streptophyta</taxon>
        <taxon>Embryophyta</taxon>
        <taxon>Tracheophyta</taxon>
        <taxon>Spermatophyta</taxon>
        <taxon>Magnoliopsida</taxon>
        <taxon>eudicotyledons</taxon>
        <taxon>Gunneridae</taxon>
        <taxon>Pentapetalae</taxon>
        <taxon>asterids</taxon>
        <taxon>lamiids</taxon>
        <taxon>Lamiales</taxon>
        <taxon>Oleaceae</taxon>
        <taxon>Oleeae</taxon>
        <taxon>Olea</taxon>
    </lineage>
</organism>
<sequence length="15" mass="1662">MSFPMIRKQGISGPL</sequence>
<accession>S0DJ05</accession>
<keyword evidence="1" id="KW-0934">Plastid</keyword>
<gene>
    <name evidence="1" type="primary">petB</name>
    <name evidence="1" type="ORF">BN443_0710</name>
</gene>
<dbReference type="EMBL" id="HF558645">
    <property type="protein sequence ID" value="CCQ09131.1"/>
    <property type="molecule type" value="Genomic_DNA"/>
</dbReference>
<geneLocation type="chloroplast" evidence="1"/>
<reference evidence="1" key="1">
    <citation type="submission" date="2012-11" db="EMBL/GenBank/DDBJ databases">
        <title>Pleistocene genetic legacy and the domestication of the olive tree.</title>
        <authorList>
            <person name="Besnard G."/>
        </authorList>
    </citation>
    <scope>NUCLEOTIDE SEQUENCE</scope>
    <source>
        <strain evidence="1">Stavrovouni 11</strain>
    </source>
</reference>
<keyword evidence="1" id="KW-0150">Chloroplast</keyword>